<protein>
    <submittedName>
        <fullName evidence="4">AAA family ATPase</fullName>
    </submittedName>
</protein>
<dbReference type="Proteomes" id="UP001145072">
    <property type="component" value="Unassembled WGS sequence"/>
</dbReference>
<comment type="caution">
    <text evidence="4">The sequence shown here is derived from an EMBL/GenBank/DDBJ whole genome shotgun (WGS) entry which is preliminary data.</text>
</comment>
<keyword evidence="1" id="KW-0175">Coiled coil</keyword>
<dbReference type="InterPro" id="IPR038734">
    <property type="entry name" value="YhaN_AAA"/>
</dbReference>
<evidence type="ECO:0000259" key="3">
    <source>
        <dbReference type="Pfam" id="PF13514"/>
    </source>
</evidence>
<feature type="transmembrane region" description="Helical" evidence="2">
    <location>
        <begin position="468"/>
        <end position="487"/>
    </location>
</feature>
<evidence type="ECO:0000313" key="4">
    <source>
        <dbReference type="EMBL" id="MDC3420160.1"/>
    </source>
</evidence>
<feature type="coiled-coil region" evidence="1">
    <location>
        <begin position="534"/>
        <end position="578"/>
    </location>
</feature>
<feature type="coiled-coil region" evidence="1">
    <location>
        <begin position="739"/>
        <end position="814"/>
    </location>
</feature>
<sequence length="987" mass="117206">MRIKHAYIYGFGKWKDAEIHFSDHHPFIFVSGRNESGKTTLRKFFLFMLFGLQPKQRLYYMPKTGGQMGGRLTITLPEVGDCTIERLHDRNNGEATCYLREGQVYDEEWLKTQLNGMNRQTFSSIFSFDSNELHHIRQIKSEELGNVLLGVGMTGTEQIYESEKWLNQEISQIFKPQGKKPVMNKILVEVETIHEKLKMLEEKEKTFNEKLLTMEELSNRIQELTDNWNQATVHRDKLEKQLHAYPQVQKLYDLLQQAKQYPSELTFPENGLQRYQHVKDQMLPIKSEMTIVEGNRTNTRQEIEKVHAQLLSSDTIDDLKTMVNKLPDYQRLRDEQQYKRQEKQQLHNELLHELKKLEINLSVDDVSDIFFPFHIEDLWNELKDESMQIQSETEKINADLAMIDEQMALLEGKKSLLKEQAIDSERIEEQRNRLKQFAKAESIREADQLQHNQSKKLMSLYKRKSKSATRLFIIGIALSVIVSIIAIFLSIPYVHLFSVITILFVIVQKMVTDRSARSIEALLLHTKQVEGTANAFDEREMREIEETIQKQEKLYQQIEQIEHQWNQLQISRLKLEERKSFFDQKDIQLERRIDEQKKQYPFLKSITVDYWSILYHHLKKCVSLSEKITTYTKDIERTSIEIEAFEKEIDVTLTDGLIFEPDIDIQNKLDNMKNVYERQLNLQNKLQQHEEWLDQIQSQIEMLQNKLKPYQDEMNQLWQLADVTDEESYLIKGKRYKEKVELEQKIQDYSQQLSHIFDQLLLQLLQEKGQIDQWEIEANFKQAKEEVEQIFSELEESRQQLSDVKSLINHMENAEDFSIMKHHYHTKREELYKIAKQWAVYQVAKEKLMHAKKMYQQNFLPKIMDQTTMYFAMLTDQEYRKVYPPVDGNGLQVENRMGIRFQVDELSQGTKDQLYISLRIALSEITSKKNKMPFFMDDAFVHFDKDRRKQMLEVLLEVSENQQVLLFTCDDSLHTLVNNKKVMIENI</sequence>
<evidence type="ECO:0000256" key="1">
    <source>
        <dbReference type="SAM" id="Coils"/>
    </source>
</evidence>
<evidence type="ECO:0000313" key="5">
    <source>
        <dbReference type="Proteomes" id="UP001145072"/>
    </source>
</evidence>
<organism evidence="4 5">
    <name type="scientific">Aquibacillus koreensis</name>
    <dbReference type="NCBI Taxonomy" id="279446"/>
    <lineage>
        <taxon>Bacteria</taxon>
        <taxon>Bacillati</taxon>
        <taxon>Bacillota</taxon>
        <taxon>Bacilli</taxon>
        <taxon>Bacillales</taxon>
        <taxon>Bacillaceae</taxon>
        <taxon>Aquibacillus</taxon>
    </lineage>
</organism>
<keyword evidence="2" id="KW-0812">Transmembrane</keyword>
<dbReference type="PANTHER" id="PTHR41259">
    <property type="entry name" value="DOUBLE-STRAND BREAK REPAIR RAD50 ATPASE, PUTATIVE-RELATED"/>
    <property type="match status" value="1"/>
</dbReference>
<dbReference type="Gene3D" id="3.40.50.300">
    <property type="entry name" value="P-loop containing nucleotide triphosphate hydrolases"/>
    <property type="match status" value="2"/>
</dbReference>
<name>A0A9X4AJ74_9BACI</name>
<evidence type="ECO:0000256" key="2">
    <source>
        <dbReference type="SAM" id="Phobius"/>
    </source>
</evidence>
<dbReference type="Pfam" id="PF13514">
    <property type="entry name" value="AAA_27"/>
    <property type="match status" value="1"/>
</dbReference>
<dbReference type="InterPro" id="IPR027417">
    <property type="entry name" value="P-loop_NTPase"/>
</dbReference>
<dbReference type="AlphaFoldDB" id="A0A9X4AJ74"/>
<feature type="coiled-coil region" evidence="1">
    <location>
        <begin position="183"/>
        <end position="241"/>
    </location>
</feature>
<dbReference type="PANTHER" id="PTHR41259:SF1">
    <property type="entry name" value="DOUBLE-STRAND BREAK REPAIR RAD50 ATPASE, PUTATIVE-RELATED"/>
    <property type="match status" value="1"/>
</dbReference>
<gene>
    <name evidence="4" type="ORF">NC661_07230</name>
</gene>
<feature type="coiled-coil region" evidence="1">
    <location>
        <begin position="329"/>
        <end position="360"/>
    </location>
</feature>
<keyword evidence="5" id="KW-1185">Reference proteome</keyword>
<keyword evidence="2" id="KW-0472">Membrane</keyword>
<accession>A0A9X4AJ74</accession>
<dbReference type="SUPFAM" id="SSF52540">
    <property type="entry name" value="P-loop containing nucleoside triphosphate hydrolases"/>
    <property type="match status" value="1"/>
</dbReference>
<dbReference type="EMBL" id="JAMQJZ010000004">
    <property type="protein sequence ID" value="MDC3420160.1"/>
    <property type="molecule type" value="Genomic_DNA"/>
</dbReference>
<feature type="coiled-coil region" evidence="1">
    <location>
        <begin position="686"/>
        <end position="713"/>
    </location>
</feature>
<keyword evidence="2" id="KW-1133">Transmembrane helix</keyword>
<proteinExistence type="predicted"/>
<reference evidence="4" key="1">
    <citation type="submission" date="2022-06" db="EMBL/GenBank/DDBJ databases">
        <title>Aquibacillus sp. a new bacterium isolated from soil saline samples.</title>
        <authorList>
            <person name="Galisteo C."/>
            <person name="De La Haba R."/>
            <person name="Sanchez-Porro C."/>
            <person name="Ventosa A."/>
        </authorList>
    </citation>
    <scope>NUCLEOTIDE SEQUENCE</scope>
    <source>
        <strain evidence="4">JCM 12387</strain>
    </source>
</reference>
<feature type="domain" description="YhaN AAA" evidence="3">
    <location>
        <begin position="1"/>
        <end position="202"/>
    </location>
</feature>
<dbReference type="RefSeq" id="WP_259868342.1">
    <property type="nucleotide sequence ID" value="NZ_JAMQJZ010000004.1"/>
</dbReference>